<proteinExistence type="predicted"/>
<name>S9QL49_CYSF2</name>
<dbReference type="EMBL" id="ANAH02000064">
    <property type="protein sequence ID" value="EPX57193.1"/>
    <property type="molecule type" value="Genomic_DNA"/>
</dbReference>
<dbReference type="RefSeq" id="WP_002631427.1">
    <property type="nucleotide sequence ID" value="NZ_ANAH02000064.1"/>
</dbReference>
<evidence type="ECO:0000313" key="2">
    <source>
        <dbReference type="EMBL" id="EPX57193.1"/>
    </source>
</evidence>
<dbReference type="Proteomes" id="UP000011682">
    <property type="component" value="Unassembled WGS sequence"/>
</dbReference>
<keyword evidence="1" id="KW-0812">Transmembrane</keyword>
<evidence type="ECO:0000256" key="1">
    <source>
        <dbReference type="SAM" id="Phobius"/>
    </source>
</evidence>
<feature type="transmembrane region" description="Helical" evidence="1">
    <location>
        <begin position="93"/>
        <end position="116"/>
    </location>
</feature>
<gene>
    <name evidence="2" type="ORF">D187_006947</name>
</gene>
<reference evidence="2" key="1">
    <citation type="submission" date="2013-05" db="EMBL/GenBank/DDBJ databases">
        <title>Genome assembly of Cystobacter fuscus DSM 2262.</title>
        <authorList>
            <person name="Sharma G."/>
            <person name="Khatri I."/>
            <person name="Kaur C."/>
            <person name="Mayilraj S."/>
            <person name="Subramanian S."/>
        </authorList>
    </citation>
    <scope>NUCLEOTIDE SEQUENCE [LARGE SCALE GENOMIC DNA]</scope>
    <source>
        <strain evidence="2">DSM 2262</strain>
    </source>
</reference>
<comment type="caution">
    <text evidence="2">The sequence shown here is derived from an EMBL/GenBank/DDBJ whole genome shotgun (WGS) entry which is preliminary data.</text>
</comment>
<protein>
    <submittedName>
        <fullName evidence="2">Uncharacterized protein</fullName>
    </submittedName>
</protein>
<keyword evidence="3" id="KW-1185">Reference proteome</keyword>
<feature type="transmembrane region" description="Helical" evidence="1">
    <location>
        <begin position="128"/>
        <end position="148"/>
    </location>
</feature>
<sequence length="183" mass="20319">MLEDSIIQQLTPKEESGTAGTAPIQGILGGDELKNLRNHFKEEELCDLARVLGEKLPDSKWFVNGLLDQFFTPAAHPTPEEYKQAAIQRESQLITLFLVFSHGQGIFLGIHFYWGLMMGLSPEDLSRHVMLVGMYGGIQLLNAALTTLERTLNLLKRLAWSNNPIPGEVVREIEGGLGPPLNK</sequence>
<keyword evidence="1" id="KW-0472">Membrane</keyword>
<keyword evidence="1" id="KW-1133">Transmembrane helix</keyword>
<organism evidence="2 3">
    <name type="scientific">Cystobacter fuscus (strain ATCC 25194 / DSM 2262 / NBRC 100088 / M29)</name>
    <dbReference type="NCBI Taxonomy" id="1242864"/>
    <lineage>
        <taxon>Bacteria</taxon>
        <taxon>Pseudomonadati</taxon>
        <taxon>Myxococcota</taxon>
        <taxon>Myxococcia</taxon>
        <taxon>Myxococcales</taxon>
        <taxon>Cystobacterineae</taxon>
        <taxon>Archangiaceae</taxon>
        <taxon>Cystobacter</taxon>
    </lineage>
</organism>
<dbReference type="OrthoDB" id="5524683at2"/>
<dbReference type="AlphaFoldDB" id="S9QL49"/>
<accession>S9QL49</accession>
<evidence type="ECO:0000313" key="3">
    <source>
        <dbReference type="Proteomes" id="UP000011682"/>
    </source>
</evidence>